<dbReference type="InterPro" id="IPR023213">
    <property type="entry name" value="CAT-like_dom_sf"/>
</dbReference>
<proteinExistence type="predicted"/>
<evidence type="ECO:0000313" key="2">
    <source>
        <dbReference type="Proteomes" id="UP001589774"/>
    </source>
</evidence>
<gene>
    <name evidence="1" type="ORF">ACFFI0_18600</name>
</gene>
<dbReference type="PIRSF" id="PIRSF000440">
    <property type="entry name" value="CAT"/>
    <property type="match status" value="1"/>
</dbReference>
<comment type="caution">
    <text evidence="1">The sequence shown here is derived from an EMBL/GenBank/DDBJ whole genome shotgun (WGS) entry which is preliminary data.</text>
</comment>
<evidence type="ECO:0000313" key="1">
    <source>
        <dbReference type="EMBL" id="MFC0320344.1"/>
    </source>
</evidence>
<dbReference type="PANTHER" id="PTHR38474:SF1">
    <property type="entry name" value="SLR0299 PROTEIN"/>
    <property type="match status" value="1"/>
</dbReference>
<accession>A0ABV6HN62</accession>
<sequence length="212" mass="25078">MKKEVSYNQVNTLNWKRQAHYDFFRSFEKPFWGVTTQLNCTKAFAYCKTYNVSFFCYYLYLSLRAVNEVQAFRYRIHDNNVLEYHEIGGSITVIRPDETFGFAYFDFYDEFERFQVELKKQINLEKQSRGLQTDANCRDVIHYSVLPYISFTQMEHALYGGQDNGIPKITFGKYLFQNDQILLPMSIHVHHALCDGVDVGKFVTTFQGYLEM</sequence>
<dbReference type="PANTHER" id="PTHR38474">
    <property type="entry name" value="SLR0299 PROTEIN"/>
    <property type="match status" value="1"/>
</dbReference>
<dbReference type="RefSeq" id="WP_130858408.1">
    <property type="nucleotide sequence ID" value="NZ_JBHLWO010000002.1"/>
</dbReference>
<organism evidence="1 2">
    <name type="scientific">Olivibacter oleidegradans</name>
    <dbReference type="NCBI Taxonomy" id="760123"/>
    <lineage>
        <taxon>Bacteria</taxon>
        <taxon>Pseudomonadati</taxon>
        <taxon>Bacteroidota</taxon>
        <taxon>Sphingobacteriia</taxon>
        <taxon>Sphingobacteriales</taxon>
        <taxon>Sphingobacteriaceae</taxon>
        <taxon>Olivibacter</taxon>
    </lineage>
</organism>
<keyword evidence="2" id="KW-1185">Reference proteome</keyword>
<dbReference type="Pfam" id="PF00302">
    <property type="entry name" value="CAT"/>
    <property type="match status" value="1"/>
</dbReference>
<dbReference type="Proteomes" id="UP001589774">
    <property type="component" value="Unassembled WGS sequence"/>
</dbReference>
<dbReference type="SUPFAM" id="SSF52777">
    <property type="entry name" value="CoA-dependent acyltransferases"/>
    <property type="match status" value="1"/>
</dbReference>
<reference evidence="1 2" key="1">
    <citation type="submission" date="2024-09" db="EMBL/GenBank/DDBJ databases">
        <authorList>
            <person name="Sun Q."/>
            <person name="Mori K."/>
        </authorList>
    </citation>
    <scope>NUCLEOTIDE SEQUENCE [LARGE SCALE GENOMIC DNA]</scope>
    <source>
        <strain evidence="1 2">CCM 7765</strain>
    </source>
</reference>
<name>A0ABV6HN62_9SPHI</name>
<dbReference type="EMBL" id="JBHLWO010000002">
    <property type="protein sequence ID" value="MFC0320344.1"/>
    <property type="molecule type" value="Genomic_DNA"/>
</dbReference>
<dbReference type="Gene3D" id="3.30.559.10">
    <property type="entry name" value="Chloramphenicol acetyltransferase-like domain"/>
    <property type="match status" value="1"/>
</dbReference>
<protein>
    <submittedName>
        <fullName evidence="1">CatA-like O-acetyltransferase</fullName>
    </submittedName>
</protein>
<dbReference type="SMART" id="SM01059">
    <property type="entry name" value="CAT"/>
    <property type="match status" value="1"/>
</dbReference>
<dbReference type="InterPro" id="IPR001707">
    <property type="entry name" value="Cmp_AcTrfase"/>
</dbReference>